<dbReference type="Gene3D" id="3.40.50.150">
    <property type="entry name" value="Vaccinia Virus protein VP39"/>
    <property type="match status" value="1"/>
</dbReference>
<dbReference type="InterPro" id="IPR053202">
    <property type="entry name" value="EGF_Rcpt_Signaling_Reg"/>
</dbReference>
<accession>A0A8H9FX69</accession>
<feature type="domain" description="Methyltransferase FkbM" evidence="1">
    <location>
        <begin position="60"/>
        <end position="224"/>
    </location>
</feature>
<dbReference type="EMBL" id="BMKM01000001">
    <property type="protein sequence ID" value="GGE10014.1"/>
    <property type="molecule type" value="Genomic_DNA"/>
</dbReference>
<dbReference type="AlphaFoldDB" id="A0A8H9FX69"/>
<name>A0A8H9FX69_9SPHI</name>
<keyword evidence="3" id="KW-1185">Reference proteome</keyword>
<evidence type="ECO:0000259" key="1">
    <source>
        <dbReference type="Pfam" id="PF05050"/>
    </source>
</evidence>
<evidence type="ECO:0000313" key="3">
    <source>
        <dbReference type="Proteomes" id="UP000614460"/>
    </source>
</evidence>
<dbReference type="InterPro" id="IPR006342">
    <property type="entry name" value="FkbM_mtfrase"/>
</dbReference>
<comment type="caution">
    <text evidence="2">The sequence shown here is derived from an EMBL/GenBank/DDBJ whole genome shotgun (WGS) entry which is preliminary data.</text>
</comment>
<dbReference type="PANTHER" id="PTHR34009">
    <property type="entry name" value="PROTEIN STAR"/>
    <property type="match status" value="1"/>
</dbReference>
<protein>
    <recommendedName>
        <fullName evidence="1">Methyltransferase FkbM domain-containing protein</fullName>
    </recommendedName>
</protein>
<evidence type="ECO:0000313" key="2">
    <source>
        <dbReference type="EMBL" id="GGE10014.1"/>
    </source>
</evidence>
<sequence length="242" mass="28527">MNKLTIEKSIDQMSKLKKTILTYFPIHKFFHARSFSQEGEDMVLRGFYEGRKNYKGFYIDVGAHHPYRFSNTMYFYKKGWRGINIEPSPEAMKWFKWFRKKDVNLNIGISESPQELTYYCFNEPALNGFSKEISEKRDGLNAKYHLLKTIPVPTLPLKEVLQKYVPKGKRIDFLSVDAEGFDLIVLNSNDWQQYRPTFVLVEEELAIADLNQSEVFQLMLQKGYALVAKTKRTLFFKNQEEN</sequence>
<dbReference type="SUPFAM" id="SSF53335">
    <property type="entry name" value="S-adenosyl-L-methionine-dependent methyltransferases"/>
    <property type="match status" value="1"/>
</dbReference>
<dbReference type="PANTHER" id="PTHR34009:SF2">
    <property type="entry name" value="PROTEIN STAR"/>
    <property type="match status" value="1"/>
</dbReference>
<dbReference type="NCBIfam" id="TIGR01444">
    <property type="entry name" value="fkbM_fam"/>
    <property type="match status" value="1"/>
</dbReference>
<dbReference type="InterPro" id="IPR029063">
    <property type="entry name" value="SAM-dependent_MTases_sf"/>
</dbReference>
<proteinExistence type="predicted"/>
<reference evidence="2" key="2">
    <citation type="submission" date="2020-09" db="EMBL/GenBank/DDBJ databases">
        <authorList>
            <person name="Sun Q."/>
            <person name="Zhou Y."/>
        </authorList>
    </citation>
    <scope>NUCLEOTIDE SEQUENCE</scope>
    <source>
        <strain evidence="2">CGMCC 1.15966</strain>
    </source>
</reference>
<dbReference type="Pfam" id="PF05050">
    <property type="entry name" value="Methyltransf_21"/>
    <property type="match status" value="1"/>
</dbReference>
<dbReference type="GO" id="GO:0005737">
    <property type="term" value="C:cytoplasm"/>
    <property type="evidence" value="ECO:0007669"/>
    <property type="project" value="GOC"/>
</dbReference>
<reference evidence="2" key="1">
    <citation type="journal article" date="2014" name="Int. J. Syst. Evol. Microbiol.">
        <title>Complete genome sequence of Corynebacterium casei LMG S-19264T (=DSM 44701T), isolated from a smear-ripened cheese.</title>
        <authorList>
            <consortium name="US DOE Joint Genome Institute (JGI-PGF)"/>
            <person name="Walter F."/>
            <person name="Albersmeier A."/>
            <person name="Kalinowski J."/>
            <person name="Ruckert C."/>
        </authorList>
    </citation>
    <scope>NUCLEOTIDE SEQUENCE</scope>
    <source>
        <strain evidence="2">CGMCC 1.15966</strain>
    </source>
</reference>
<gene>
    <name evidence="2" type="ORF">GCM10011516_04660</name>
</gene>
<dbReference type="GO" id="GO:0016197">
    <property type="term" value="P:endosomal transport"/>
    <property type="evidence" value="ECO:0007669"/>
    <property type="project" value="TreeGrafter"/>
</dbReference>
<organism evidence="2 3">
    <name type="scientific">Sphingobacterium cellulitidis</name>
    <dbReference type="NCBI Taxonomy" id="1768011"/>
    <lineage>
        <taxon>Bacteria</taxon>
        <taxon>Pseudomonadati</taxon>
        <taxon>Bacteroidota</taxon>
        <taxon>Sphingobacteriia</taxon>
        <taxon>Sphingobacteriales</taxon>
        <taxon>Sphingobacteriaceae</taxon>
        <taxon>Sphingobacterium</taxon>
    </lineage>
</organism>
<dbReference type="GO" id="GO:0005886">
    <property type="term" value="C:plasma membrane"/>
    <property type="evidence" value="ECO:0007669"/>
    <property type="project" value="TreeGrafter"/>
</dbReference>
<dbReference type="Proteomes" id="UP000614460">
    <property type="component" value="Unassembled WGS sequence"/>
</dbReference>
<dbReference type="GO" id="GO:0006888">
    <property type="term" value="P:endoplasmic reticulum to Golgi vesicle-mediated transport"/>
    <property type="evidence" value="ECO:0007669"/>
    <property type="project" value="TreeGrafter"/>
</dbReference>